<name>A0ABQ7HYF8_9MICR</name>
<feature type="transmembrane region" description="Helical" evidence="17">
    <location>
        <begin position="127"/>
        <end position="146"/>
    </location>
</feature>
<feature type="transmembrane region" description="Helical" evidence="17">
    <location>
        <begin position="224"/>
        <end position="243"/>
    </location>
</feature>
<evidence type="ECO:0000256" key="14">
    <source>
        <dbReference type="ARBA" id="ARBA00023209"/>
    </source>
</evidence>
<keyword evidence="12" id="KW-0443">Lipid metabolism</keyword>
<evidence type="ECO:0000256" key="12">
    <source>
        <dbReference type="ARBA" id="ARBA00023098"/>
    </source>
</evidence>
<dbReference type="GO" id="GO:0016779">
    <property type="term" value="F:nucleotidyltransferase activity"/>
    <property type="evidence" value="ECO:0007669"/>
    <property type="project" value="UniProtKB-KW"/>
</dbReference>
<evidence type="ECO:0000256" key="2">
    <source>
        <dbReference type="ARBA" id="ARBA00004141"/>
    </source>
</evidence>
<keyword evidence="10 16" id="KW-0548">Nucleotidyltransferase</keyword>
<gene>
    <name evidence="18" type="primary">CDS1</name>
    <name evidence="18" type="ORF">TCON_1582</name>
</gene>
<evidence type="ECO:0000256" key="8">
    <source>
        <dbReference type="ARBA" id="ARBA00022679"/>
    </source>
</evidence>
<comment type="pathway">
    <text evidence="3 16">Phospholipid metabolism; CDP-diacylglycerol biosynthesis; CDP-diacylglycerol from sn-glycerol 3-phosphate: step 3/3.</text>
</comment>
<evidence type="ECO:0000256" key="3">
    <source>
        <dbReference type="ARBA" id="ARBA00005119"/>
    </source>
</evidence>
<comment type="pathway">
    <text evidence="4">Lipid metabolism.</text>
</comment>
<dbReference type="Proteomes" id="UP001516464">
    <property type="component" value="Unassembled WGS sequence"/>
</dbReference>
<feature type="transmembrane region" description="Helical" evidence="17">
    <location>
        <begin position="155"/>
        <end position="176"/>
    </location>
</feature>
<dbReference type="Pfam" id="PF01148">
    <property type="entry name" value="CTP_transf_1"/>
    <property type="match status" value="1"/>
</dbReference>
<evidence type="ECO:0000256" key="6">
    <source>
        <dbReference type="ARBA" id="ARBA00012487"/>
    </source>
</evidence>
<dbReference type="InterPro" id="IPR016720">
    <property type="entry name" value="PC_Trfase_euk"/>
</dbReference>
<dbReference type="EMBL" id="SBIQ01000115">
    <property type="protein sequence ID" value="KAF7683201.1"/>
    <property type="molecule type" value="Genomic_DNA"/>
</dbReference>
<evidence type="ECO:0000256" key="4">
    <source>
        <dbReference type="ARBA" id="ARBA00005189"/>
    </source>
</evidence>
<evidence type="ECO:0000313" key="18">
    <source>
        <dbReference type="EMBL" id="KAF7683201.1"/>
    </source>
</evidence>
<keyword evidence="15" id="KW-1208">Phospholipid metabolism</keyword>
<dbReference type="PROSITE" id="PS01315">
    <property type="entry name" value="CDS"/>
    <property type="match status" value="1"/>
</dbReference>
<evidence type="ECO:0000256" key="11">
    <source>
        <dbReference type="ARBA" id="ARBA00022989"/>
    </source>
</evidence>
<sequence>MKKLNQESQKSKHHGSLISGCSNLTKRFIMSLIMALLLSVLIYIGEVSLEILIIVIMIASFREILSIMNKSNDRKKWISNYIIWYMMILVSYYMIGGLFLKSMKINKKEIITNNFLHRFTYYLSKRHKFFCFSGYISILVLFIVSLRPGHLKSQFAFFGLIHLIVLTLASSGYAVISNIKEGVFWFVFPVLLVASNDVFAYVIGKKFGRTPLIKLSPNKTVEGFIGGFIFTVLMGYLLGYIRLNYNIFQDCYSSALTQPIKLKLFFYSVSIPSIYFHVIPFVLFASFIAPFGGFFASGFKRAYKAKDFGESIPGHGGIADRIDCQIINGIFTHVYLMTYLISKERRIEKTYNHIVKNFNDEQIQILMKMLTNRNNL</sequence>
<comment type="similarity">
    <text evidence="5 16">Belongs to the CDS family.</text>
</comment>
<keyword evidence="9 16" id="KW-0812">Transmembrane</keyword>
<evidence type="ECO:0000256" key="13">
    <source>
        <dbReference type="ARBA" id="ARBA00023136"/>
    </source>
</evidence>
<dbReference type="InterPro" id="IPR000374">
    <property type="entry name" value="PC_trans"/>
</dbReference>
<evidence type="ECO:0000256" key="1">
    <source>
        <dbReference type="ARBA" id="ARBA00001698"/>
    </source>
</evidence>
<organism evidence="18 19">
    <name type="scientific">Astathelohania contejeani</name>
    <dbReference type="NCBI Taxonomy" id="164912"/>
    <lineage>
        <taxon>Eukaryota</taxon>
        <taxon>Fungi</taxon>
        <taxon>Fungi incertae sedis</taxon>
        <taxon>Microsporidia</taxon>
        <taxon>Astathelohaniidae</taxon>
        <taxon>Astathelohania</taxon>
    </lineage>
</organism>
<comment type="caution">
    <text evidence="18">The sequence shown here is derived from an EMBL/GenBank/DDBJ whole genome shotgun (WGS) entry which is preliminary data.</text>
</comment>
<evidence type="ECO:0000256" key="17">
    <source>
        <dbReference type="SAM" id="Phobius"/>
    </source>
</evidence>
<evidence type="ECO:0000256" key="5">
    <source>
        <dbReference type="ARBA" id="ARBA00010185"/>
    </source>
</evidence>
<keyword evidence="13 17" id="KW-0472">Membrane</keyword>
<evidence type="ECO:0000256" key="16">
    <source>
        <dbReference type="RuleBase" id="RU003938"/>
    </source>
</evidence>
<keyword evidence="8 16" id="KW-0808">Transferase</keyword>
<keyword evidence="11 17" id="KW-1133">Transmembrane helix</keyword>
<reference evidence="18 19" key="1">
    <citation type="submission" date="2019-01" db="EMBL/GenBank/DDBJ databases">
        <title>Genomes sequencing and comparative genomics of infectious freshwater microsporidia, Cucumispora dikerogammari and Thelohania contejeani.</title>
        <authorList>
            <person name="Cormier A."/>
            <person name="Giraud I."/>
            <person name="Wattier R."/>
            <person name="Teixeira M."/>
            <person name="Grandjean F."/>
            <person name="Rigaud T."/>
            <person name="Cordaux R."/>
        </authorList>
    </citation>
    <scope>NUCLEOTIDE SEQUENCE [LARGE SCALE GENOMIC DNA]</scope>
    <source>
        <strain evidence="18">T1</strain>
        <tissue evidence="18">Spores</tissue>
    </source>
</reference>
<evidence type="ECO:0000256" key="7">
    <source>
        <dbReference type="ARBA" id="ARBA00022516"/>
    </source>
</evidence>
<accession>A0ABQ7HYF8</accession>
<evidence type="ECO:0000256" key="10">
    <source>
        <dbReference type="ARBA" id="ARBA00022695"/>
    </source>
</evidence>
<dbReference type="EC" id="2.7.7.41" evidence="6 16"/>
<keyword evidence="7" id="KW-0444">Lipid biosynthesis</keyword>
<feature type="transmembrane region" description="Helical" evidence="17">
    <location>
        <begin position="81"/>
        <end position="100"/>
    </location>
</feature>
<comment type="catalytic activity">
    <reaction evidence="1 16">
        <text>a 1,2-diacyl-sn-glycero-3-phosphate + CTP + H(+) = a CDP-1,2-diacyl-sn-glycerol + diphosphate</text>
        <dbReference type="Rhea" id="RHEA:16229"/>
        <dbReference type="ChEBI" id="CHEBI:15378"/>
        <dbReference type="ChEBI" id="CHEBI:33019"/>
        <dbReference type="ChEBI" id="CHEBI:37563"/>
        <dbReference type="ChEBI" id="CHEBI:58332"/>
        <dbReference type="ChEBI" id="CHEBI:58608"/>
        <dbReference type="EC" id="2.7.7.41"/>
    </reaction>
</comment>
<evidence type="ECO:0000256" key="9">
    <source>
        <dbReference type="ARBA" id="ARBA00022692"/>
    </source>
</evidence>
<feature type="transmembrane region" description="Helical" evidence="17">
    <location>
        <begin position="274"/>
        <end position="296"/>
    </location>
</feature>
<dbReference type="PANTHER" id="PTHR13773:SF8">
    <property type="entry name" value="PHOSPHATIDATE CYTIDYLYLTRANSFERASE, PHOTORECEPTOR-SPECIFIC"/>
    <property type="match status" value="1"/>
</dbReference>
<protein>
    <recommendedName>
        <fullName evidence="6 16">Phosphatidate cytidylyltransferase</fullName>
        <ecNumber evidence="6 16">2.7.7.41</ecNumber>
    </recommendedName>
</protein>
<comment type="subcellular location">
    <subcellularLocation>
        <location evidence="2">Membrane</location>
        <topology evidence="2">Multi-pass membrane protein</topology>
    </subcellularLocation>
</comment>
<keyword evidence="19" id="KW-1185">Reference proteome</keyword>
<evidence type="ECO:0000256" key="15">
    <source>
        <dbReference type="ARBA" id="ARBA00023264"/>
    </source>
</evidence>
<evidence type="ECO:0000313" key="19">
    <source>
        <dbReference type="Proteomes" id="UP001516464"/>
    </source>
</evidence>
<keyword evidence="14" id="KW-0594">Phospholipid biosynthesis</keyword>
<dbReference type="PANTHER" id="PTHR13773">
    <property type="entry name" value="PHOSPHATIDATE CYTIDYLYLTRANSFERASE"/>
    <property type="match status" value="1"/>
</dbReference>
<feature type="transmembrane region" description="Helical" evidence="17">
    <location>
        <begin position="182"/>
        <end position="203"/>
    </location>
</feature>
<proteinExistence type="inferred from homology"/>